<feature type="compositionally biased region" description="Polar residues" evidence="1">
    <location>
        <begin position="11"/>
        <end position="23"/>
    </location>
</feature>
<feature type="domain" description="M23ase beta-sheet core" evidence="3">
    <location>
        <begin position="238"/>
        <end position="339"/>
    </location>
</feature>
<dbReference type="Gene3D" id="2.70.70.10">
    <property type="entry name" value="Glucose Permease (Domain IIA)"/>
    <property type="match status" value="1"/>
</dbReference>
<dbReference type="InterPro" id="IPR050570">
    <property type="entry name" value="Cell_wall_metabolism_enzyme"/>
</dbReference>
<feature type="region of interest" description="Disordered" evidence="1">
    <location>
        <begin position="1"/>
        <end position="40"/>
    </location>
</feature>
<accession>A0A6U4AA93</accession>
<reference evidence="4" key="1">
    <citation type="submission" date="2021-01" db="EMBL/GenBank/DDBJ databases">
        <authorList>
            <person name="Corre E."/>
            <person name="Pelletier E."/>
            <person name="Niang G."/>
            <person name="Scheremetjew M."/>
            <person name="Finn R."/>
            <person name="Kale V."/>
            <person name="Holt S."/>
            <person name="Cochrane G."/>
            <person name="Meng A."/>
            <person name="Brown T."/>
            <person name="Cohen L."/>
        </authorList>
    </citation>
    <scope>NUCLEOTIDE SEQUENCE</scope>
    <source>
        <strain evidence="4">Pop2</strain>
    </source>
</reference>
<feature type="compositionally biased region" description="Basic and acidic residues" evidence="1">
    <location>
        <begin position="24"/>
        <end position="36"/>
    </location>
</feature>
<dbReference type="GO" id="GO:0004222">
    <property type="term" value="F:metalloendopeptidase activity"/>
    <property type="evidence" value="ECO:0007669"/>
    <property type="project" value="TreeGrafter"/>
</dbReference>
<dbReference type="Pfam" id="PF01551">
    <property type="entry name" value="Peptidase_M23"/>
    <property type="match status" value="1"/>
</dbReference>
<organism evidence="4">
    <name type="scientific">Ditylum brightwellii</name>
    <dbReference type="NCBI Taxonomy" id="49249"/>
    <lineage>
        <taxon>Eukaryota</taxon>
        <taxon>Sar</taxon>
        <taxon>Stramenopiles</taxon>
        <taxon>Ochrophyta</taxon>
        <taxon>Bacillariophyta</taxon>
        <taxon>Mediophyceae</taxon>
        <taxon>Lithodesmiophycidae</taxon>
        <taxon>Lithodesmiales</taxon>
        <taxon>Lithodesmiaceae</taxon>
        <taxon>Ditylum</taxon>
    </lineage>
</organism>
<dbReference type="SUPFAM" id="SSF51261">
    <property type="entry name" value="Duplicated hybrid motif"/>
    <property type="match status" value="1"/>
</dbReference>
<sequence length="373" mass="41805">MGKISRRIKGQPSSHQSKIASTNEAKKVTKDEEQQHRRPQSVVLTRAHNIGATLIQISFIWIIVAGLLKISSYTRANPANNHNYSNNKAFTSQVAAENDDVNAYDEIQVEGTTYQIPKQMLQPFLSYPDPIGITEDMRKLFHPVVIFPKIWEGKNQIYNYQVMDHTQSKGQSELVPLEKWRLLHDDASKENLLPSNKENKKIPFTVGRYDEKRSLMYNTEMFQNESVTIDGYDGLRTIHIGIDLGGPVGTKVYAFENGIIHSVGYNSDHGDYGNVIVVEHHLGGGGKIWALYGHLDSKSIKGKAPGNKVKKGQVLGRLGNIHENGGWTSPHVHFQLSANPPKTHDMPGVVSSIDRPKAMVNYPDPRFVLGMLY</sequence>
<gene>
    <name evidence="4" type="ORF">DBRI1063_LOCUS24745</name>
</gene>
<keyword evidence="2" id="KW-0472">Membrane</keyword>
<dbReference type="PANTHER" id="PTHR21666">
    <property type="entry name" value="PEPTIDASE-RELATED"/>
    <property type="match status" value="1"/>
</dbReference>
<dbReference type="CDD" id="cd12797">
    <property type="entry name" value="M23_peptidase"/>
    <property type="match status" value="1"/>
</dbReference>
<protein>
    <recommendedName>
        <fullName evidence="3">M23ase beta-sheet core domain-containing protein</fullName>
    </recommendedName>
</protein>
<dbReference type="PANTHER" id="PTHR21666:SF270">
    <property type="entry name" value="MUREIN HYDROLASE ACTIVATOR ENVC"/>
    <property type="match status" value="1"/>
</dbReference>
<evidence type="ECO:0000256" key="2">
    <source>
        <dbReference type="SAM" id="Phobius"/>
    </source>
</evidence>
<evidence type="ECO:0000256" key="1">
    <source>
        <dbReference type="SAM" id="MobiDB-lite"/>
    </source>
</evidence>
<dbReference type="InterPro" id="IPR011055">
    <property type="entry name" value="Dup_hybrid_motif"/>
</dbReference>
<keyword evidence="2" id="KW-1133">Transmembrane helix</keyword>
<feature type="transmembrane region" description="Helical" evidence="2">
    <location>
        <begin position="47"/>
        <end position="68"/>
    </location>
</feature>
<keyword evidence="2" id="KW-0812">Transmembrane</keyword>
<evidence type="ECO:0000259" key="3">
    <source>
        <dbReference type="Pfam" id="PF01551"/>
    </source>
</evidence>
<evidence type="ECO:0000313" key="4">
    <source>
        <dbReference type="EMBL" id="CAD9356911.1"/>
    </source>
</evidence>
<proteinExistence type="predicted"/>
<dbReference type="AlphaFoldDB" id="A0A6U4AA93"/>
<name>A0A6U4AA93_9STRA</name>
<dbReference type="EMBL" id="HBGN01038671">
    <property type="protein sequence ID" value="CAD9356911.1"/>
    <property type="molecule type" value="Transcribed_RNA"/>
</dbReference>
<dbReference type="InterPro" id="IPR016047">
    <property type="entry name" value="M23ase_b-sheet_dom"/>
</dbReference>